<evidence type="ECO:0008006" key="4">
    <source>
        <dbReference type="Google" id="ProtNLM"/>
    </source>
</evidence>
<dbReference type="EMBL" id="MCGG01000019">
    <property type="protein sequence ID" value="OEJ67831.1"/>
    <property type="molecule type" value="Genomic_DNA"/>
</dbReference>
<dbReference type="InterPro" id="IPR007481">
    <property type="entry name" value="SspB"/>
</dbReference>
<dbReference type="RefSeq" id="WP_069957538.1">
    <property type="nucleotide sequence ID" value="NZ_MCGG01000019.1"/>
</dbReference>
<organism evidence="2 3">
    <name type="scientific">Magnetovibrio blakemorei</name>
    <dbReference type="NCBI Taxonomy" id="28181"/>
    <lineage>
        <taxon>Bacteria</taxon>
        <taxon>Pseudomonadati</taxon>
        <taxon>Pseudomonadota</taxon>
        <taxon>Alphaproteobacteria</taxon>
        <taxon>Rhodospirillales</taxon>
        <taxon>Magnetovibrionaceae</taxon>
        <taxon>Magnetovibrio</taxon>
    </lineage>
</organism>
<dbReference type="InterPro" id="IPR036760">
    <property type="entry name" value="SspB-like_sf"/>
</dbReference>
<proteinExistence type="predicted"/>
<dbReference type="STRING" id="28181.BEN30_08045"/>
<dbReference type="Gene3D" id="2.30.30.220">
    <property type="entry name" value="SspB-like"/>
    <property type="match status" value="1"/>
</dbReference>
<comment type="caution">
    <text evidence="2">The sequence shown here is derived from an EMBL/GenBank/DDBJ whole genome shotgun (WGS) entry which is preliminary data.</text>
</comment>
<keyword evidence="3" id="KW-1185">Reference proteome</keyword>
<protein>
    <recommendedName>
        <fullName evidence="4">Stringent starvation protein B</fullName>
    </recommendedName>
</protein>
<reference evidence="3" key="1">
    <citation type="submission" date="2016-07" db="EMBL/GenBank/DDBJ databases">
        <authorList>
            <person name="Florea S."/>
            <person name="Webb J.S."/>
            <person name="Jaromczyk J."/>
            <person name="Schardl C.L."/>
        </authorList>
    </citation>
    <scope>NUCLEOTIDE SEQUENCE [LARGE SCALE GENOMIC DNA]</scope>
    <source>
        <strain evidence="3">MV-1</strain>
    </source>
</reference>
<dbReference type="OrthoDB" id="9800412at2"/>
<dbReference type="AlphaFoldDB" id="A0A1E5Q8S9"/>
<gene>
    <name evidence="2" type="ORF">BEN30_08045</name>
</gene>
<evidence type="ECO:0000313" key="3">
    <source>
        <dbReference type="Proteomes" id="UP000095347"/>
    </source>
</evidence>
<dbReference type="Pfam" id="PF04386">
    <property type="entry name" value="SspB"/>
    <property type="match status" value="1"/>
</dbReference>
<dbReference type="SUPFAM" id="SSF101738">
    <property type="entry name" value="SspB-like"/>
    <property type="match status" value="1"/>
</dbReference>
<feature type="compositionally biased region" description="Acidic residues" evidence="1">
    <location>
        <begin position="123"/>
        <end position="135"/>
    </location>
</feature>
<sequence length="181" mass="20577">MSDETLRYDIWVEEALRSVIKKTIAHVAEHGLPGDHHFYISFLSQDPGVVIPPRLRAQHPNDMTIVLQYQYENLMAGDDAFSVTLSFGGKSENLVIPYESVISFADPSVNFALQLKMLPLDEEDEDDFEGSEDDYDTQHLEYFEETRNRTNQDDRGSSIGGDDDDEPKTGEVITLDAFRKK</sequence>
<accession>A0A1E5Q8S9</accession>
<name>A0A1E5Q8S9_9PROT</name>
<dbReference type="Proteomes" id="UP000095347">
    <property type="component" value="Unassembled WGS sequence"/>
</dbReference>
<feature type="region of interest" description="Disordered" evidence="1">
    <location>
        <begin position="123"/>
        <end position="181"/>
    </location>
</feature>
<evidence type="ECO:0000313" key="2">
    <source>
        <dbReference type="EMBL" id="OEJ67831.1"/>
    </source>
</evidence>
<evidence type="ECO:0000256" key="1">
    <source>
        <dbReference type="SAM" id="MobiDB-lite"/>
    </source>
</evidence>
<feature type="compositionally biased region" description="Basic and acidic residues" evidence="1">
    <location>
        <begin position="136"/>
        <end position="156"/>
    </location>
</feature>